<dbReference type="GO" id="GO:0031267">
    <property type="term" value="F:small GTPase binding"/>
    <property type="evidence" value="ECO:0007669"/>
    <property type="project" value="InterPro"/>
</dbReference>
<dbReference type="OMA" id="LECITSW"/>
<dbReference type="SUPFAM" id="SSF48371">
    <property type="entry name" value="ARM repeat"/>
    <property type="match status" value="1"/>
</dbReference>
<dbReference type="RefSeq" id="XP_003037205.1">
    <property type="nucleotide sequence ID" value="XM_003037159.1"/>
</dbReference>
<dbReference type="InterPro" id="IPR058537">
    <property type="entry name" value="TPR_TNPO3_IPO13_4th"/>
</dbReference>
<dbReference type="GO" id="GO:0006606">
    <property type="term" value="P:protein import into nucleus"/>
    <property type="evidence" value="ECO:0007669"/>
    <property type="project" value="TreeGrafter"/>
</dbReference>
<dbReference type="InterPro" id="IPR051345">
    <property type="entry name" value="Importin_beta-like_NTR"/>
</dbReference>
<dbReference type="InterPro" id="IPR057941">
    <property type="entry name" value="TPR_TNPO3_IPO13_2nd"/>
</dbReference>
<proteinExistence type="predicted"/>
<dbReference type="PANTHER" id="PTHR12363:SF53">
    <property type="entry name" value="MRNA TRANSPORT REGULATOR MTR10"/>
    <property type="match status" value="1"/>
</dbReference>
<dbReference type="InterPro" id="IPR001494">
    <property type="entry name" value="Importin-beta_N"/>
</dbReference>
<dbReference type="AlphaFoldDB" id="D8PP73"/>
<keyword evidence="3" id="KW-1185">Reference proteome</keyword>
<dbReference type="InterPro" id="IPR013598">
    <property type="entry name" value="Exportin-1/Importin-b-like"/>
</dbReference>
<dbReference type="GeneID" id="9584837"/>
<dbReference type="Proteomes" id="UP000007431">
    <property type="component" value="Unassembled WGS sequence"/>
</dbReference>
<evidence type="ECO:0000313" key="3">
    <source>
        <dbReference type="Proteomes" id="UP000007431"/>
    </source>
</evidence>
<protein>
    <recommendedName>
        <fullName evidence="1">Importin N-terminal domain-containing protein</fullName>
    </recommendedName>
</protein>
<evidence type="ECO:0000313" key="2">
    <source>
        <dbReference type="EMBL" id="EFJ02303.1"/>
    </source>
</evidence>
<dbReference type="OrthoDB" id="435593at2759"/>
<dbReference type="eggNOG" id="KOG2081">
    <property type="taxonomic scope" value="Eukaryota"/>
</dbReference>
<gene>
    <name evidence="2" type="ORF">SCHCODRAFT_64309</name>
</gene>
<name>D8PP73_SCHCM</name>
<organism evidence="3">
    <name type="scientific">Schizophyllum commune (strain H4-8 / FGSC 9210)</name>
    <name type="common">Split gill fungus</name>
    <dbReference type="NCBI Taxonomy" id="578458"/>
    <lineage>
        <taxon>Eukaryota</taxon>
        <taxon>Fungi</taxon>
        <taxon>Dikarya</taxon>
        <taxon>Basidiomycota</taxon>
        <taxon>Agaricomycotina</taxon>
        <taxon>Agaricomycetes</taxon>
        <taxon>Agaricomycetidae</taxon>
        <taxon>Agaricales</taxon>
        <taxon>Schizophyllaceae</taxon>
        <taxon>Schizophyllum</taxon>
    </lineage>
</organism>
<dbReference type="STRING" id="578458.D8PP73"/>
<feature type="domain" description="Importin N-terminal" evidence="1">
    <location>
        <begin position="28"/>
        <end position="94"/>
    </location>
</feature>
<dbReference type="KEGG" id="scm:SCHCO_02566756"/>
<sequence>MADPNITALLAALDVFSRAPDKEQLERANAWLQDFQHSPEAWTTANTLLLSPDAPIAAKLFAAQTFRTKVTYDLNQVGADLSPLRDRLLEAITRYNAGPRNILTQLCLAVSGLALQMPSWENPIQSMADMFGANPATVPALLQFLTVLPEELMTNTRIPVTDDEYRERSRKILTDNSTRVLELLSMYISATGITAEIQNAVFTCLRSWLMAGEISIEDFILTPLFPAVFEALNSDQLFDTAADAICEIIHETQEINDNMTAIEQIVPLVISLKPMLAKHSEDTDRIRGYARIFAEAGECYRALILQHPETFFPIVEALGECSAFPDLDIVPITFPFWMRLAQAIGKRSSVPPPFLDAYRSLMTVIIRHLHFPPDSAPLKGQEADDFRSFRHVMGDTLKDCCYVLKAETCLMAAYNMITTALAQGSNVAWQEIEAPLFAMRSMGAEIDPNDDNAVPKILELIPSLPTHPRIRYAALLIIGRYSQWTSEHPTYLPPQLQYISAGFEDPDLEVCSAAGHALKYICCDCKQHLVDFLPTLHTFVTTTGSRLMQEDRSEVYRAIAFVISAMPMASAGESLRTFSFDILAKVHAVTAKQAVTKDEMQEVCDGLENLETMLSVVGSFGEELPPACQKVPEEGWSVLDPFLAKYGTTYDIAERANRVLRHCITFFDRSALPVIASVVARLTQSFDAAGFASNLWIIGKVVHSYGDNADATILATFRDAYERSTTKIGAMLQASSPGAHPDVLEDYLHLVLPLLDRTPDVFFRSSAFPLAFQICMASLTVVHTEVLVAALEVVKDILSHDCLSTRPTAVPTSDFPVYAAAIQDVLEKNGQAFVACVLSGMIGDFPEDCLSSIIVIFRMLASVSPTQMSAWVQNVAPTLPLSAGLVPARQQFVTEITTAINSGQYDKAKYAIISFHRASRKVRDRRRDFELK</sequence>
<dbReference type="InterPro" id="IPR016024">
    <property type="entry name" value="ARM-type_fold"/>
</dbReference>
<dbReference type="EMBL" id="GL377302">
    <property type="protein sequence ID" value="EFJ02303.1"/>
    <property type="molecule type" value="Genomic_DNA"/>
</dbReference>
<dbReference type="Pfam" id="PF24139">
    <property type="entry name" value="TPR_TNPO3_IPO13_4th"/>
    <property type="match status" value="1"/>
</dbReference>
<dbReference type="Pfam" id="PF24140">
    <property type="entry name" value="TPR_TNPO3_IPO13_3rd"/>
    <property type="match status" value="1"/>
</dbReference>
<evidence type="ECO:0000259" key="1">
    <source>
        <dbReference type="SMART" id="SM00913"/>
    </source>
</evidence>
<dbReference type="Pfam" id="PF24138">
    <property type="entry name" value="TPR_TNPO3_IPO13_2nd"/>
    <property type="match status" value="1"/>
</dbReference>
<dbReference type="InterPro" id="IPR057942">
    <property type="entry name" value="TPR_TNPO3_IPO13_3rd"/>
</dbReference>
<reference evidence="2 3" key="1">
    <citation type="journal article" date="2010" name="Nat. Biotechnol.">
        <title>Genome sequence of the model mushroom Schizophyllum commune.</title>
        <authorList>
            <person name="Ohm R.A."/>
            <person name="de Jong J.F."/>
            <person name="Lugones L.G."/>
            <person name="Aerts A."/>
            <person name="Kothe E."/>
            <person name="Stajich J.E."/>
            <person name="de Vries R.P."/>
            <person name="Record E."/>
            <person name="Levasseur A."/>
            <person name="Baker S.E."/>
            <person name="Bartholomew K.A."/>
            <person name="Coutinho P.M."/>
            <person name="Erdmann S."/>
            <person name="Fowler T.J."/>
            <person name="Gathman A.C."/>
            <person name="Lombard V."/>
            <person name="Henrissat B."/>
            <person name="Knabe N."/>
            <person name="Kuees U."/>
            <person name="Lilly W.W."/>
            <person name="Lindquist E."/>
            <person name="Lucas S."/>
            <person name="Magnuson J.K."/>
            <person name="Piumi F."/>
            <person name="Raudaskoski M."/>
            <person name="Salamov A."/>
            <person name="Schmutz J."/>
            <person name="Schwarze F.W.M.R."/>
            <person name="vanKuyk P.A."/>
            <person name="Horton J.S."/>
            <person name="Grigoriev I.V."/>
            <person name="Woesten H.A.B."/>
        </authorList>
    </citation>
    <scope>NUCLEOTIDE SEQUENCE [LARGE SCALE GENOMIC DNA]</scope>
    <source>
        <strain evidence="3">H4-8 / FGSC 9210</strain>
    </source>
</reference>
<dbReference type="SMART" id="SM00913">
    <property type="entry name" value="IBN_N"/>
    <property type="match status" value="1"/>
</dbReference>
<dbReference type="InterPro" id="IPR011989">
    <property type="entry name" value="ARM-like"/>
</dbReference>
<accession>D8PP73</accession>
<dbReference type="FunCoup" id="D8PP73">
    <property type="interactions" value="932"/>
</dbReference>
<dbReference type="GO" id="GO:0005737">
    <property type="term" value="C:cytoplasm"/>
    <property type="evidence" value="ECO:0007669"/>
    <property type="project" value="TreeGrafter"/>
</dbReference>
<dbReference type="InParanoid" id="D8PP73"/>
<dbReference type="PANTHER" id="PTHR12363">
    <property type="entry name" value="TRANSPORTIN 3 AND IMPORTIN 13"/>
    <property type="match status" value="1"/>
</dbReference>
<dbReference type="Pfam" id="PF08389">
    <property type="entry name" value="Xpo1"/>
    <property type="match status" value="1"/>
</dbReference>
<dbReference type="VEuPathDB" id="FungiDB:SCHCODRAFT_02566756"/>
<dbReference type="Gene3D" id="1.25.10.10">
    <property type="entry name" value="Leucine-rich Repeat Variant"/>
    <property type="match status" value="1"/>
</dbReference>
<dbReference type="HOGENOM" id="CLU_005996_0_1_1"/>